<organism evidence="1 2">
    <name type="scientific">Granulicella rosea</name>
    <dbReference type="NCBI Taxonomy" id="474952"/>
    <lineage>
        <taxon>Bacteria</taxon>
        <taxon>Pseudomonadati</taxon>
        <taxon>Acidobacteriota</taxon>
        <taxon>Terriglobia</taxon>
        <taxon>Terriglobales</taxon>
        <taxon>Acidobacteriaceae</taxon>
        <taxon>Granulicella</taxon>
    </lineage>
</organism>
<reference evidence="1 2" key="1">
    <citation type="submission" date="2017-06" db="EMBL/GenBank/DDBJ databases">
        <authorList>
            <person name="Kim H.J."/>
            <person name="Triplett B.A."/>
        </authorList>
    </citation>
    <scope>NUCLEOTIDE SEQUENCE [LARGE SCALE GENOMIC DNA]</scope>
    <source>
        <strain evidence="1 2">DSM 18704</strain>
    </source>
</reference>
<dbReference type="InterPro" id="IPR006944">
    <property type="entry name" value="Phage/GTA_portal"/>
</dbReference>
<gene>
    <name evidence="1" type="ORF">SAMN05421770_102282</name>
</gene>
<evidence type="ECO:0000313" key="2">
    <source>
        <dbReference type="Proteomes" id="UP000198356"/>
    </source>
</evidence>
<sequence length="369" mass="40959">MQQSSVNSCVRLISESVASMSPILYVKSGEGRAEAFSNPLHDILCLQPNPDCSAFTMWDSFVGSIALTGNGYLEITRNGSGTINGLWYLHPLQTTAYRATDGSLFYRTTDGLSARESRELPAKDVIHVPWHSTNGVTGMSVIEQNRNAIGGAIAMDKHAGRFFANNATPSGVLTTDKQVKPEVKLQMRNDWEEMQSGTNQHRVAVLDQDLKFQQITISNEDSQFLESRNMSRQEICGLFRINPSQIGDTSRVAGETFAAQQLTFLVDCLRPWLNRISQELHRKLLVGLPGYTIEHDISDRLRVDFKTQMDGFAVARQWGFATANEVRKELGQNPFPGEEANVLLSPVNMMDAKKLLLPPAPATQVTLNE</sequence>
<dbReference type="NCBIfam" id="TIGR01537">
    <property type="entry name" value="portal_HK97"/>
    <property type="match status" value="1"/>
</dbReference>
<dbReference type="Pfam" id="PF04860">
    <property type="entry name" value="Phage_portal"/>
    <property type="match status" value="1"/>
</dbReference>
<evidence type="ECO:0000313" key="1">
    <source>
        <dbReference type="EMBL" id="SNS77761.1"/>
    </source>
</evidence>
<dbReference type="Proteomes" id="UP000198356">
    <property type="component" value="Unassembled WGS sequence"/>
</dbReference>
<dbReference type="EMBL" id="FZOU01000002">
    <property type="protein sequence ID" value="SNS77761.1"/>
    <property type="molecule type" value="Genomic_DNA"/>
</dbReference>
<accession>A0A239H9B5</accession>
<proteinExistence type="predicted"/>
<dbReference type="AlphaFoldDB" id="A0A239H9B5"/>
<dbReference type="InterPro" id="IPR006427">
    <property type="entry name" value="Portal_HK97"/>
</dbReference>
<keyword evidence="2" id="KW-1185">Reference proteome</keyword>
<protein>
    <submittedName>
        <fullName evidence="1">Phage portal protein, HK97 family</fullName>
    </submittedName>
</protein>
<name>A0A239H9B5_9BACT</name>